<evidence type="ECO:0000313" key="3">
    <source>
        <dbReference type="EMBL" id="KAK9918417.1"/>
    </source>
</evidence>
<comment type="caution">
    <text evidence="3">The sequence shown here is derived from an EMBL/GenBank/DDBJ whole genome shotgun (WGS) entry which is preliminary data.</text>
</comment>
<dbReference type="PANTHER" id="PTHR45856">
    <property type="entry name" value="ALPHA/BETA-HYDROLASES SUPERFAMILY PROTEIN"/>
    <property type="match status" value="1"/>
</dbReference>
<dbReference type="SUPFAM" id="SSF53474">
    <property type="entry name" value="alpha/beta-Hydrolases"/>
    <property type="match status" value="2"/>
</dbReference>
<feature type="domain" description="Fungal lipase-type" evidence="2">
    <location>
        <begin position="159"/>
        <end position="226"/>
    </location>
</feature>
<dbReference type="EMBL" id="JALJOT010000001">
    <property type="protein sequence ID" value="KAK9918417.1"/>
    <property type="molecule type" value="Genomic_DNA"/>
</dbReference>
<dbReference type="CDD" id="cd00519">
    <property type="entry name" value="Lipase_3"/>
    <property type="match status" value="1"/>
</dbReference>
<accession>A0ABR2Z3D1</accession>
<gene>
    <name evidence="3" type="ORF">WJX75_004012</name>
</gene>
<dbReference type="Pfam" id="PF01764">
    <property type="entry name" value="Lipase_3"/>
    <property type="match status" value="2"/>
</dbReference>
<dbReference type="InterPro" id="IPR002921">
    <property type="entry name" value="Fungal_lipase-type"/>
</dbReference>
<dbReference type="PANTHER" id="PTHR45856:SF11">
    <property type="entry name" value="FUNGAL LIPASE-LIKE DOMAIN-CONTAINING PROTEIN"/>
    <property type="match status" value="1"/>
</dbReference>
<feature type="domain" description="Fungal lipase-type" evidence="2">
    <location>
        <begin position="464"/>
        <end position="554"/>
    </location>
</feature>
<feature type="region of interest" description="Disordered" evidence="1">
    <location>
        <begin position="309"/>
        <end position="331"/>
    </location>
</feature>
<feature type="region of interest" description="Disordered" evidence="1">
    <location>
        <begin position="1"/>
        <end position="27"/>
    </location>
</feature>
<proteinExistence type="predicted"/>
<dbReference type="Proteomes" id="UP001491310">
    <property type="component" value="Unassembled WGS sequence"/>
</dbReference>
<protein>
    <recommendedName>
        <fullName evidence="2">Fungal lipase-type domain-containing protein</fullName>
    </recommendedName>
</protein>
<dbReference type="InterPro" id="IPR051218">
    <property type="entry name" value="Sec_MonoDiacylglyc_Lipase"/>
</dbReference>
<sequence length="564" mass="60235">MKENDKAEEAEHTAVKESSDSEPQRTGLHDWNQRRNAVLHKVLQALQFAKAAYGSRNAASLVPASGTMRLQGLPDTWVDIAWQETDSVAYLAFRGPLLKDYKGMRGSAQTPQYLKGISSNARAEAAVLWRFEALQEHSGNIAGIRGAVMNLSGGTAPRRVVCTGYCVGGGLAGVAAPWAAITWPGADVRCITFGSAVVANQDFAHVFSWLVAAKYTVYHSGDALASSCTTATAMPLGHIIHISHNRADTADIKGIEKQNSYHMLAAYEEALTSPHQGPISHIPFNTEGLQGISKKSNHKHLTDLWHANKKRKDEAHAKQQPPVGAAANEQEGSIDNFSGCAERESGFIAANGHDGDTSADRPTSMNAQVALVIGWFQGAAAAASTSDDANNSAVQHTAAAETAYSTQHMYLAQRVRGSALAAHGVYHSLEYFKGVTGLRTSELLVCKKTETYCAVGWIPSGTLIIAFRGTANLTNVKADINFFSKRVELLPEAFPGAKAHSGFLQQLSSITNPESCDSCLEGTIKTLTAGQQPNRIICCGHSLGGAVAALVASRFDPSAHILFQ</sequence>
<name>A0ABR2Z3D1_9CHLO</name>
<evidence type="ECO:0000259" key="2">
    <source>
        <dbReference type="Pfam" id="PF01764"/>
    </source>
</evidence>
<dbReference type="InterPro" id="IPR029058">
    <property type="entry name" value="AB_hydrolase_fold"/>
</dbReference>
<organism evidence="3 4">
    <name type="scientific">Coccomyxa subellipsoidea</name>
    <dbReference type="NCBI Taxonomy" id="248742"/>
    <lineage>
        <taxon>Eukaryota</taxon>
        <taxon>Viridiplantae</taxon>
        <taxon>Chlorophyta</taxon>
        <taxon>core chlorophytes</taxon>
        <taxon>Trebouxiophyceae</taxon>
        <taxon>Trebouxiophyceae incertae sedis</taxon>
        <taxon>Coccomyxaceae</taxon>
        <taxon>Coccomyxa</taxon>
    </lineage>
</organism>
<evidence type="ECO:0000313" key="4">
    <source>
        <dbReference type="Proteomes" id="UP001491310"/>
    </source>
</evidence>
<dbReference type="Gene3D" id="3.40.50.1820">
    <property type="entry name" value="alpha/beta hydrolase"/>
    <property type="match status" value="2"/>
</dbReference>
<evidence type="ECO:0000256" key="1">
    <source>
        <dbReference type="SAM" id="MobiDB-lite"/>
    </source>
</evidence>
<keyword evidence="4" id="KW-1185">Reference proteome</keyword>
<reference evidence="3 4" key="1">
    <citation type="journal article" date="2024" name="Nat. Commun.">
        <title>Phylogenomics reveals the evolutionary origins of lichenization in chlorophyte algae.</title>
        <authorList>
            <person name="Puginier C."/>
            <person name="Libourel C."/>
            <person name="Otte J."/>
            <person name="Skaloud P."/>
            <person name="Haon M."/>
            <person name="Grisel S."/>
            <person name="Petersen M."/>
            <person name="Berrin J.G."/>
            <person name="Delaux P.M."/>
            <person name="Dal Grande F."/>
            <person name="Keller J."/>
        </authorList>
    </citation>
    <scope>NUCLEOTIDE SEQUENCE [LARGE SCALE GENOMIC DNA]</scope>
    <source>
        <strain evidence="3 4">SAG 216-7</strain>
    </source>
</reference>